<comment type="caution">
    <text evidence="5">The sequence shown here is derived from an EMBL/GenBank/DDBJ whole genome shotgun (WGS) entry which is preliminary data.</text>
</comment>
<dbReference type="InterPro" id="IPR029061">
    <property type="entry name" value="THDP-binding"/>
</dbReference>
<sequence>MAEFKGTREAFAQAIMDLAKKDKKVMFVSPDSLKAMRATKFAEVYPENYVEVGIAEQAAVDTAAGLAAAGMVPFVATYAGFLTMRACEQMRTFVAYPNLNVKFVGINAGLLGGEREGVTHQFYEDVGILSTIPNYTIFTPADGNQAYHAVKAAYETEGPVYVRAGSGREADVYEKDTPFSKEGITIWRDYGNDVLLLSSGFVLERVLKAADILKTAGICATAADINILYGKNNAKIIEAVQKAKTIVTVEDHNINGGLGSYINGLVTEYAPKYVNRIGLTTFGESGPAKELADYYGLSPEKIADRAREAVNRK</sequence>
<dbReference type="RefSeq" id="WP_186876613.1">
    <property type="nucleotide sequence ID" value="NZ_JACOPF010000003.1"/>
</dbReference>
<dbReference type="SMART" id="SM00861">
    <property type="entry name" value="Transket_pyr"/>
    <property type="match status" value="1"/>
</dbReference>
<evidence type="ECO:0000313" key="6">
    <source>
        <dbReference type="Proteomes" id="UP000652477"/>
    </source>
</evidence>
<dbReference type="SUPFAM" id="SSF52922">
    <property type="entry name" value="TK C-terminal domain-like"/>
    <property type="match status" value="1"/>
</dbReference>
<keyword evidence="6" id="KW-1185">Reference proteome</keyword>
<evidence type="ECO:0000256" key="3">
    <source>
        <dbReference type="ARBA" id="ARBA00023052"/>
    </source>
</evidence>
<dbReference type="FunFam" id="3.40.50.970:FF:000129">
    <property type="entry name" value="Transketolase"/>
    <property type="match status" value="1"/>
</dbReference>
<dbReference type="InterPro" id="IPR033248">
    <property type="entry name" value="Transketolase_C"/>
</dbReference>
<dbReference type="InterPro" id="IPR005475">
    <property type="entry name" value="Transketolase-like_Pyr-bd"/>
</dbReference>
<reference evidence="5" key="1">
    <citation type="submission" date="2020-08" db="EMBL/GenBank/DDBJ databases">
        <title>Genome public.</title>
        <authorList>
            <person name="Liu C."/>
            <person name="Sun Q."/>
        </authorList>
    </citation>
    <scope>NUCLEOTIDE SEQUENCE</scope>
    <source>
        <strain evidence="5">NSJ-55</strain>
    </source>
</reference>
<dbReference type="EMBL" id="JACOPF010000003">
    <property type="protein sequence ID" value="MBC5689951.1"/>
    <property type="molecule type" value="Genomic_DNA"/>
</dbReference>
<keyword evidence="3" id="KW-0786">Thiamine pyrophosphate</keyword>
<organism evidence="5 6">
    <name type="scientific">Mediterraneibacter hominis</name>
    <dbReference type="NCBI Taxonomy" id="2763054"/>
    <lineage>
        <taxon>Bacteria</taxon>
        <taxon>Bacillati</taxon>
        <taxon>Bacillota</taxon>
        <taxon>Clostridia</taxon>
        <taxon>Lachnospirales</taxon>
        <taxon>Lachnospiraceae</taxon>
        <taxon>Mediterraneibacter</taxon>
    </lineage>
</organism>
<dbReference type="AlphaFoldDB" id="A0A923LJN6"/>
<dbReference type="Gene3D" id="3.40.50.920">
    <property type="match status" value="1"/>
</dbReference>
<protein>
    <submittedName>
        <fullName evidence="5">Transketolase</fullName>
    </submittedName>
</protein>
<dbReference type="PANTHER" id="PTHR43825">
    <property type="entry name" value="PYRUVATE DEHYDROGENASE E1 COMPONENT"/>
    <property type="match status" value="1"/>
</dbReference>
<proteinExistence type="inferred from homology"/>
<dbReference type="Pfam" id="PF02780">
    <property type="entry name" value="Transketolase_C"/>
    <property type="match status" value="1"/>
</dbReference>
<dbReference type="SUPFAM" id="SSF52518">
    <property type="entry name" value="Thiamin diphosphate-binding fold (THDP-binding)"/>
    <property type="match status" value="1"/>
</dbReference>
<dbReference type="Gene3D" id="3.40.50.970">
    <property type="match status" value="1"/>
</dbReference>
<dbReference type="Proteomes" id="UP000652477">
    <property type="component" value="Unassembled WGS sequence"/>
</dbReference>
<evidence type="ECO:0000256" key="1">
    <source>
        <dbReference type="ARBA" id="ARBA00001964"/>
    </source>
</evidence>
<dbReference type="PANTHER" id="PTHR43825:SF1">
    <property type="entry name" value="TRANSKETOLASE-LIKE PYRIMIDINE-BINDING DOMAIN-CONTAINING PROTEIN"/>
    <property type="match status" value="1"/>
</dbReference>
<dbReference type="Pfam" id="PF02779">
    <property type="entry name" value="Transket_pyr"/>
    <property type="match status" value="1"/>
</dbReference>
<dbReference type="CDD" id="cd07033">
    <property type="entry name" value="TPP_PYR_DXS_TK_like"/>
    <property type="match status" value="1"/>
</dbReference>
<evidence type="ECO:0000259" key="4">
    <source>
        <dbReference type="SMART" id="SM00861"/>
    </source>
</evidence>
<dbReference type="InterPro" id="IPR009014">
    <property type="entry name" value="Transketo_C/PFOR_II"/>
</dbReference>
<comment type="cofactor">
    <cofactor evidence="1">
        <name>thiamine diphosphate</name>
        <dbReference type="ChEBI" id="CHEBI:58937"/>
    </cofactor>
</comment>
<evidence type="ECO:0000313" key="5">
    <source>
        <dbReference type="EMBL" id="MBC5689951.1"/>
    </source>
</evidence>
<name>A0A923LJN6_9FIRM</name>
<accession>A0A923LJN6</accession>
<comment type="similarity">
    <text evidence="2">Belongs to the transketolase family.</text>
</comment>
<gene>
    <name evidence="5" type="ORF">H8S37_13625</name>
</gene>
<feature type="domain" description="Transketolase-like pyrimidine-binding" evidence="4">
    <location>
        <begin position="5"/>
        <end position="171"/>
    </location>
</feature>
<dbReference type="InterPro" id="IPR051157">
    <property type="entry name" value="PDH/Transketolase"/>
</dbReference>
<evidence type="ECO:0000256" key="2">
    <source>
        <dbReference type="ARBA" id="ARBA00007131"/>
    </source>
</evidence>